<organism evidence="2 3">
    <name type="scientific">Phyllosticta citricarpa</name>
    <dbReference type="NCBI Taxonomy" id="55181"/>
    <lineage>
        <taxon>Eukaryota</taxon>
        <taxon>Fungi</taxon>
        <taxon>Dikarya</taxon>
        <taxon>Ascomycota</taxon>
        <taxon>Pezizomycotina</taxon>
        <taxon>Dothideomycetes</taxon>
        <taxon>Dothideomycetes incertae sedis</taxon>
        <taxon>Botryosphaeriales</taxon>
        <taxon>Phyllostictaceae</taxon>
        <taxon>Phyllosticta</taxon>
    </lineage>
</organism>
<evidence type="ECO:0000256" key="1">
    <source>
        <dbReference type="SAM" id="MobiDB-lite"/>
    </source>
</evidence>
<comment type="caution">
    <text evidence="2">The sequence shown here is derived from an EMBL/GenBank/DDBJ whole genome shotgun (WGS) entry which is preliminary data.</text>
</comment>
<protein>
    <submittedName>
        <fullName evidence="2">Uncharacterized protein</fullName>
    </submittedName>
</protein>
<dbReference type="Proteomes" id="UP001365128">
    <property type="component" value="Unassembled WGS sequence"/>
</dbReference>
<gene>
    <name evidence="2" type="ORF">IWX46DRAFT_187680</name>
</gene>
<dbReference type="EMBL" id="JBBPDW010000025">
    <property type="protein sequence ID" value="KAK7541387.1"/>
    <property type="molecule type" value="Genomic_DNA"/>
</dbReference>
<feature type="compositionally biased region" description="Pro residues" evidence="1">
    <location>
        <begin position="31"/>
        <end position="42"/>
    </location>
</feature>
<feature type="non-terminal residue" evidence="2">
    <location>
        <position position="1"/>
    </location>
</feature>
<name>A0ABR1M1R2_9PEZI</name>
<keyword evidence="3" id="KW-1185">Reference proteome</keyword>
<accession>A0ABR1M1R2</accession>
<sequence>SSLQQQEHDIKPQPSCLKHKQSPRKLSRWLPPTPSLAQPSPPSQSNLTTNTSSSPTSTAAKQSRSGSTFSSWPPRRTRRKRSASTPPTTTRGTSRLAPPCPTFPSHRPTSCPSSTTSELLRSRRRCIGDLVCWKARGPLRRHITVVQTLYLTLLSLREFRVRVNRPGVMEFRYQLDRRQTSGIALLSEWFLSLSANVESPPSRHHILCSRN</sequence>
<reference evidence="2 3" key="1">
    <citation type="submission" date="2024-04" db="EMBL/GenBank/DDBJ databases">
        <title>Phyllosticta paracitricarpa is synonymous to the EU quarantine fungus P. citricarpa based on phylogenomic analyses.</title>
        <authorList>
            <consortium name="Lawrence Berkeley National Laboratory"/>
            <person name="Van Ingen-Buijs V.A."/>
            <person name="Van Westerhoven A.C."/>
            <person name="Haridas S."/>
            <person name="Skiadas P."/>
            <person name="Martin F."/>
            <person name="Groenewald J.Z."/>
            <person name="Crous P.W."/>
            <person name="Seidl M.F."/>
        </authorList>
    </citation>
    <scope>NUCLEOTIDE SEQUENCE [LARGE SCALE GENOMIC DNA]</scope>
    <source>
        <strain evidence="2 3">CBS 122670</strain>
    </source>
</reference>
<feature type="compositionally biased region" description="Low complexity" evidence="1">
    <location>
        <begin position="83"/>
        <end position="95"/>
    </location>
</feature>
<feature type="compositionally biased region" description="Low complexity" evidence="1">
    <location>
        <begin position="43"/>
        <end position="58"/>
    </location>
</feature>
<feature type="compositionally biased region" description="Polar residues" evidence="1">
    <location>
        <begin position="59"/>
        <end position="69"/>
    </location>
</feature>
<feature type="compositionally biased region" description="Basic and acidic residues" evidence="1">
    <location>
        <begin position="1"/>
        <end position="11"/>
    </location>
</feature>
<evidence type="ECO:0000313" key="2">
    <source>
        <dbReference type="EMBL" id="KAK7541387.1"/>
    </source>
</evidence>
<proteinExistence type="predicted"/>
<evidence type="ECO:0000313" key="3">
    <source>
        <dbReference type="Proteomes" id="UP001365128"/>
    </source>
</evidence>
<feature type="compositionally biased region" description="Basic residues" evidence="1">
    <location>
        <begin position="17"/>
        <end position="27"/>
    </location>
</feature>
<feature type="region of interest" description="Disordered" evidence="1">
    <location>
        <begin position="1"/>
        <end position="118"/>
    </location>
</feature>